<reference evidence="3 4" key="1">
    <citation type="submission" date="2019-04" db="EMBL/GenBank/DDBJ databases">
        <authorList>
            <person name="Embree M."/>
            <person name="Gaffney J.R."/>
        </authorList>
    </citation>
    <scope>NUCLEOTIDE SEQUENCE [LARGE SCALE GENOMIC DNA]</scope>
    <source>
        <strain evidence="3 4">JE7A12</strain>
    </source>
</reference>
<dbReference type="SUPFAM" id="SSF49329">
    <property type="entry name" value="Cu,Zn superoxide dismutase-like"/>
    <property type="match status" value="1"/>
</dbReference>
<dbReference type="InterPro" id="IPR024134">
    <property type="entry name" value="SOD_Cu/Zn_/chaperone"/>
</dbReference>
<protein>
    <submittedName>
        <fullName evidence="3">Superoxide dismutase family protein</fullName>
    </submittedName>
</protein>
<evidence type="ECO:0000256" key="1">
    <source>
        <dbReference type="ARBA" id="ARBA00010457"/>
    </source>
</evidence>
<evidence type="ECO:0000259" key="2">
    <source>
        <dbReference type="Pfam" id="PF00080"/>
    </source>
</evidence>
<evidence type="ECO:0000313" key="4">
    <source>
        <dbReference type="Proteomes" id="UP000301475"/>
    </source>
</evidence>
<gene>
    <name evidence="3" type="ORF">E5Z56_08735</name>
</gene>
<dbReference type="PANTHER" id="PTHR10003">
    <property type="entry name" value="SUPEROXIDE DISMUTASE CU-ZN -RELATED"/>
    <property type="match status" value="1"/>
</dbReference>
<name>A0A4P8XYX3_9FIRM</name>
<accession>A0A4P8XYX3</accession>
<keyword evidence="4" id="KW-1185">Reference proteome</keyword>
<dbReference type="EMBL" id="CP039381">
    <property type="protein sequence ID" value="QCT07429.1"/>
    <property type="molecule type" value="Genomic_DNA"/>
</dbReference>
<dbReference type="Pfam" id="PF00080">
    <property type="entry name" value="Sod_Cu"/>
    <property type="match status" value="1"/>
</dbReference>
<dbReference type="OrthoDB" id="9792957at2"/>
<organism evidence="3 4">
    <name type="scientific">Ruminococcus bovis</name>
    <dbReference type="NCBI Taxonomy" id="2564099"/>
    <lineage>
        <taxon>Bacteria</taxon>
        <taxon>Bacillati</taxon>
        <taxon>Bacillota</taxon>
        <taxon>Clostridia</taxon>
        <taxon>Eubacteriales</taxon>
        <taxon>Oscillospiraceae</taxon>
        <taxon>Ruminococcus</taxon>
    </lineage>
</organism>
<dbReference type="GO" id="GO:0006801">
    <property type="term" value="P:superoxide metabolic process"/>
    <property type="evidence" value="ECO:0007669"/>
    <property type="project" value="InterPro"/>
</dbReference>
<dbReference type="InterPro" id="IPR036423">
    <property type="entry name" value="SOD-like_Cu/Zn_dom_sf"/>
</dbReference>
<evidence type="ECO:0000313" key="3">
    <source>
        <dbReference type="EMBL" id="QCT07429.1"/>
    </source>
</evidence>
<dbReference type="RefSeq" id="WP_138157442.1">
    <property type="nucleotide sequence ID" value="NZ_CP039381.1"/>
</dbReference>
<dbReference type="AlphaFoldDB" id="A0A4P8XYX3"/>
<feature type="domain" description="Superoxide dismutase copper/zinc binding" evidence="2">
    <location>
        <begin position="31"/>
        <end position="158"/>
    </location>
</feature>
<dbReference type="InterPro" id="IPR001424">
    <property type="entry name" value="SOD_Cu_Zn_dom"/>
</dbReference>
<dbReference type="KEGG" id="ruj:E5Z56_08735"/>
<dbReference type="GO" id="GO:0005507">
    <property type="term" value="F:copper ion binding"/>
    <property type="evidence" value="ECO:0007669"/>
    <property type="project" value="InterPro"/>
</dbReference>
<comment type="similarity">
    <text evidence="1">Belongs to the Cu-Zn superoxide dismutase family.</text>
</comment>
<dbReference type="Proteomes" id="UP000301475">
    <property type="component" value="Chromosome"/>
</dbReference>
<dbReference type="Gene3D" id="2.60.40.200">
    <property type="entry name" value="Superoxide dismutase, copper/zinc binding domain"/>
    <property type="match status" value="1"/>
</dbReference>
<sequence>MRNFNGLCYVLNHSPNAVACVYGSESYSDIKGRVMFYQLRDYVIVRAEVSGLPKCDKPCESPIFAFHIHSGEECTGDKTDSFKNAGTHYNPNNCKHPYHAGDMPPLMGTDGKAFSMFMTDRFTVNEVIGKTVIIHLHPDDFATQPSGNSGEKIACGVINRNCNRR</sequence>
<proteinExistence type="inferred from homology"/>